<evidence type="ECO:0000313" key="1">
    <source>
        <dbReference type="EMBL" id="KAF7788808.1"/>
    </source>
</evidence>
<dbReference type="GeneID" id="61355960"/>
<evidence type="ECO:0000313" key="2">
    <source>
        <dbReference type="Proteomes" id="UP000016480"/>
    </source>
</evidence>
<dbReference type="EMBL" id="AHCD03000020">
    <property type="protein sequence ID" value="KAF7788808.1"/>
    <property type="molecule type" value="Genomic_DNA"/>
</dbReference>
<name>A0A8T0CEU7_9GAMM</name>
<reference evidence="1 2" key="1">
    <citation type="journal article" date="2012" name="J. Bacteriol.">
        <title>Genome sequence of the cycloprodigiosin-producing bacterial strain Pseudoalteromonas rubra ATCC 29570(T).</title>
        <authorList>
            <person name="Xie B.B."/>
            <person name="Shu Y.L."/>
            <person name="Qin Q.L."/>
            <person name="Rong J.C."/>
            <person name="Zhang X.Y."/>
            <person name="Chen X.L."/>
            <person name="Zhou B.C."/>
            <person name="Zhang Y.Z."/>
        </authorList>
    </citation>
    <scope>NUCLEOTIDE SEQUENCE [LARGE SCALE GENOMIC DNA]</scope>
    <source>
        <strain evidence="1 2">DSM 6842</strain>
    </source>
</reference>
<proteinExistence type="predicted"/>
<sequence>MDELNAGQWKQELSELFYAHERIRWAPIRHHSPACSLYLLELLNAFQPEQVLIEAPANYLEHVDDIASAHTKPPIAIYQQGSFFPLAENSPEYQAIKWAKQAGAEICFIDLPYSQDAPGEACWDESWLNSSSYSLQLQQRYQCRDADELWCRLFEQKEFTSADAFFFQVLLFCAASRACFSQAQLARQGDELREDHMRAHISTAHKKDNKILVLTGGFHVPALFAFDDHAQLDHTPGEQSYLVRYSEPQLDALLGYRAGMPYPGYTKEWFLMRRSKVANFELVLTMLARSAPDFMSVADKIKVTEHLQGILQLRGLNQPSYYDLSDSITSCWLQGEKTTSWFTQLQLEWRGRALGELPEGSVELPLIANVRALAKQHRLSLQYSEAKKARFDVFEPSGSTRNRRQFLFSCCILGIPFCTRLVGPSFSHGADLSRQHEVWEYQWSPHVEVRLLELSGLSDRLDEVVKKTLLMQLPDLDFEERIEWIANAIQCGLDELVADNLSACCQVVELQTDLKALISAMIHLLSLAKHPLFAHEHDLLRDLIEKIWLQLCGQLTQLNALEIRDALDVLMSLQGLCVTYQLTPDWKVQLQRIVNKQSHKTWLYYTISALMASSSEDIDALGHELTLLYSREPQVAFDALQAIASLLPHWLDQQPVILTLLNGWLEQISDEQFNLILPSLRKMFCRLDSQEIDRIAQRVQGINQWDERLAWQPIGISQNSIDRAAYLQQEMIINLKQQGLSEWLSD</sequence>
<dbReference type="Pfam" id="PF18934">
    <property type="entry name" value="DUF5682"/>
    <property type="match status" value="1"/>
</dbReference>
<protein>
    <recommendedName>
        <fullName evidence="3">4-aminobutyrate aminotransferase</fullName>
    </recommendedName>
</protein>
<dbReference type="AlphaFoldDB" id="A0A8T0CEU7"/>
<dbReference type="InterPro" id="IPR043737">
    <property type="entry name" value="DUF5682"/>
</dbReference>
<comment type="caution">
    <text evidence="1">The sequence shown here is derived from an EMBL/GenBank/DDBJ whole genome shotgun (WGS) entry which is preliminary data.</text>
</comment>
<accession>A0A8T0CEU7</accession>
<organism evidence="1 2">
    <name type="scientific">Pseudoalteromonas rubra</name>
    <dbReference type="NCBI Taxonomy" id="43658"/>
    <lineage>
        <taxon>Bacteria</taxon>
        <taxon>Pseudomonadati</taxon>
        <taxon>Pseudomonadota</taxon>
        <taxon>Gammaproteobacteria</taxon>
        <taxon>Alteromonadales</taxon>
        <taxon>Pseudoalteromonadaceae</taxon>
        <taxon>Pseudoalteromonas</taxon>
    </lineage>
</organism>
<dbReference type="RefSeq" id="WP_010383168.1">
    <property type="nucleotide sequence ID" value="NZ_AHCD03000020.1"/>
</dbReference>
<dbReference type="Proteomes" id="UP000016480">
    <property type="component" value="Unassembled WGS sequence"/>
</dbReference>
<gene>
    <name evidence="1" type="ORF">PRUB_a1880</name>
</gene>
<evidence type="ECO:0008006" key="3">
    <source>
        <dbReference type="Google" id="ProtNLM"/>
    </source>
</evidence>